<proteinExistence type="predicted"/>
<keyword evidence="3" id="KW-0862">Zinc</keyword>
<dbReference type="InParanoid" id="A0A409XLK1"/>
<evidence type="ECO:0000313" key="6">
    <source>
        <dbReference type="EMBL" id="PPQ91624.1"/>
    </source>
</evidence>
<dbReference type="EMBL" id="NHYD01001272">
    <property type="protein sequence ID" value="PPQ91624.1"/>
    <property type="molecule type" value="Genomic_DNA"/>
</dbReference>
<sequence length="229" mass="24993">MVKPTIASVKEPLRKELTTCQNCGKSRLEEGVTLSKCSGCKIALYCSKDCQRAGWPVHKTTCKLNQRSQTMAAALAAQSPAAAAQGDVFKALRAFCSKHRPSIAEYGIRALDLPLDPTRSLREVVLIKVKSVPNAKRAEMSFMALSAELVPAEALGRAQGEELRSQLKNFEQQQKRMGQLGGIMVLVFDIDTNMSNACPVGFGKDVLTLKPGQPWKEPLLRTLNSGTVY</sequence>
<dbReference type="Gene3D" id="6.10.140.2220">
    <property type="match status" value="1"/>
</dbReference>
<protein>
    <recommendedName>
        <fullName evidence="5">MYND-type domain-containing protein</fullName>
    </recommendedName>
</protein>
<evidence type="ECO:0000313" key="7">
    <source>
        <dbReference type="Proteomes" id="UP000283269"/>
    </source>
</evidence>
<dbReference type="PROSITE" id="PS50865">
    <property type="entry name" value="ZF_MYND_2"/>
    <property type="match status" value="1"/>
</dbReference>
<dbReference type="InterPro" id="IPR002893">
    <property type="entry name" value="Znf_MYND"/>
</dbReference>
<keyword evidence="2 4" id="KW-0863">Zinc-finger</keyword>
<evidence type="ECO:0000256" key="2">
    <source>
        <dbReference type="ARBA" id="ARBA00022771"/>
    </source>
</evidence>
<dbReference type="OrthoDB" id="341421at2759"/>
<feature type="domain" description="MYND-type" evidence="5">
    <location>
        <begin position="20"/>
        <end position="62"/>
    </location>
</feature>
<name>A0A409XLK1_PSICY</name>
<comment type="caution">
    <text evidence="6">The sequence shown here is derived from an EMBL/GenBank/DDBJ whole genome shotgun (WGS) entry which is preliminary data.</text>
</comment>
<dbReference type="Pfam" id="PF01753">
    <property type="entry name" value="zf-MYND"/>
    <property type="match status" value="1"/>
</dbReference>
<evidence type="ECO:0000256" key="4">
    <source>
        <dbReference type="PROSITE-ProRule" id="PRU00134"/>
    </source>
</evidence>
<dbReference type="AlphaFoldDB" id="A0A409XLK1"/>
<evidence type="ECO:0000256" key="3">
    <source>
        <dbReference type="ARBA" id="ARBA00022833"/>
    </source>
</evidence>
<keyword evidence="1" id="KW-0479">Metal-binding</keyword>
<dbReference type="SUPFAM" id="SSF144232">
    <property type="entry name" value="HIT/MYND zinc finger-like"/>
    <property type="match status" value="1"/>
</dbReference>
<dbReference type="PROSITE" id="PS01360">
    <property type="entry name" value="ZF_MYND_1"/>
    <property type="match status" value="1"/>
</dbReference>
<reference evidence="6 7" key="1">
    <citation type="journal article" date="2018" name="Evol. Lett.">
        <title>Horizontal gene cluster transfer increased hallucinogenic mushroom diversity.</title>
        <authorList>
            <person name="Reynolds H.T."/>
            <person name="Vijayakumar V."/>
            <person name="Gluck-Thaler E."/>
            <person name="Korotkin H.B."/>
            <person name="Matheny P.B."/>
            <person name="Slot J.C."/>
        </authorList>
    </citation>
    <scope>NUCLEOTIDE SEQUENCE [LARGE SCALE GENOMIC DNA]</scope>
    <source>
        <strain evidence="6 7">2631</strain>
    </source>
</reference>
<organism evidence="6 7">
    <name type="scientific">Psilocybe cyanescens</name>
    <dbReference type="NCBI Taxonomy" id="93625"/>
    <lineage>
        <taxon>Eukaryota</taxon>
        <taxon>Fungi</taxon>
        <taxon>Dikarya</taxon>
        <taxon>Basidiomycota</taxon>
        <taxon>Agaricomycotina</taxon>
        <taxon>Agaricomycetes</taxon>
        <taxon>Agaricomycetidae</taxon>
        <taxon>Agaricales</taxon>
        <taxon>Agaricineae</taxon>
        <taxon>Strophariaceae</taxon>
        <taxon>Psilocybe</taxon>
    </lineage>
</organism>
<dbReference type="GO" id="GO:0008270">
    <property type="term" value="F:zinc ion binding"/>
    <property type="evidence" value="ECO:0007669"/>
    <property type="project" value="UniProtKB-KW"/>
</dbReference>
<evidence type="ECO:0000256" key="1">
    <source>
        <dbReference type="ARBA" id="ARBA00022723"/>
    </source>
</evidence>
<gene>
    <name evidence="6" type="ORF">CVT25_012805</name>
</gene>
<keyword evidence="7" id="KW-1185">Reference proteome</keyword>
<evidence type="ECO:0000259" key="5">
    <source>
        <dbReference type="PROSITE" id="PS50865"/>
    </source>
</evidence>
<dbReference type="Proteomes" id="UP000283269">
    <property type="component" value="Unassembled WGS sequence"/>
</dbReference>
<accession>A0A409XLK1</accession>
<dbReference type="STRING" id="93625.A0A409XLK1"/>